<feature type="transmembrane region" description="Helical" evidence="8">
    <location>
        <begin position="199"/>
        <end position="223"/>
    </location>
</feature>
<dbReference type="Proteomes" id="UP000694843">
    <property type="component" value="Unplaced"/>
</dbReference>
<feature type="transmembrane region" description="Helical" evidence="8">
    <location>
        <begin position="395"/>
        <end position="413"/>
    </location>
</feature>
<dbReference type="InterPro" id="IPR006694">
    <property type="entry name" value="Fatty_acid_hydroxylase"/>
</dbReference>
<evidence type="ECO:0000256" key="1">
    <source>
        <dbReference type="ARBA" id="ARBA00004127"/>
    </source>
</evidence>
<dbReference type="GO" id="GO:0005506">
    <property type="term" value="F:iron ion binding"/>
    <property type="evidence" value="ECO:0007669"/>
    <property type="project" value="InterPro"/>
</dbReference>
<feature type="transmembrane region" description="Helical" evidence="8">
    <location>
        <begin position="365"/>
        <end position="383"/>
    </location>
</feature>
<evidence type="ECO:0000256" key="5">
    <source>
        <dbReference type="ARBA" id="ARBA00023098"/>
    </source>
</evidence>
<evidence type="ECO:0000256" key="7">
    <source>
        <dbReference type="SAM" id="MobiDB-lite"/>
    </source>
</evidence>
<evidence type="ECO:0000313" key="11">
    <source>
        <dbReference type="RefSeq" id="XP_018015600.1"/>
    </source>
</evidence>
<dbReference type="GO" id="GO:0016020">
    <property type="term" value="C:membrane"/>
    <property type="evidence" value="ECO:0007669"/>
    <property type="project" value="GOC"/>
</dbReference>
<evidence type="ECO:0000259" key="9">
    <source>
        <dbReference type="Pfam" id="PF04116"/>
    </source>
</evidence>
<keyword evidence="11" id="KW-0503">Monooxygenase</keyword>
<keyword evidence="4" id="KW-0560">Oxidoreductase</keyword>
<dbReference type="GO" id="GO:0005783">
    <property type="term" value="C:endoplasmic reticulum"/>
    <property type="evidence" value="ECO:0007669"/>
    <property type="project" value="TreeGrafter"/>
</dbReference>
<sequence>MEVIAPNASSSVPELEDLTWGDDVLSLMMVWCGVQIKDLISQFAMFFYIISPTASKFETVEEVPDYYIEVSTSAMILIITEMLVCQRSARLPSYRACDIFCSLCSSTLYLCISAPTHAMAVYAYEKTYEWRLLEMDWCSNTAWWTAIVAVDFCFYWFHRFTHETNIGWAGHQVHHTSEDFNLGTALRHSALLKTYSSFFYLPLALIGFPITLAFTHLQFNIIFQFWLHTKTVSTVGPLELIFNTPSHHRVHHGSEPWCLDKNYAGVLIIWDKIFGTFQPELKSREIVYGLVDQPQSVNAVYLEVFYLKKVYEKFSEQTTWADGLKSIFYGPGWTPGSPRLGHPVPQPPPQQPTRKKYDPKLPRSLELYLFFHFVIAAFIQKNMTIHFLTVSGLEVVVNSVFLVSTMTVIGGMYDGCKLAMKLEAGRCVLYFLYAASYPAFENVFVNRTVLAYLAFSIVLWTAQSLRGNPKNFFLFVKNFKKKRS</sequence>
<keyword evidence="6 8" id="KW-0472">Membrane</keyword>
<protein>
    <submittedName>
        <fullName evidence="11">Alkylglycerol monooxygenase</fullName>
    </submittedName>
</protein>
<dbReference type="KEGG" id="hazt:108672448"/>
<comment type="subcellular location">
    <subcellularLocation>
        <location evidence="1">Endomembrane system</location>
        <topology evidence="1">Multi-pass membrane protein</topology>
    </subcellularLocation>
</comment>
<gene>
    <name evidence="11" type="primary">LOC108672448</name>
</gene>
<dbReference type="PANTHER" id="PTHR21624">
    <property type="entry name" value="STEROL DESATURASE-RELATED PROTEIN"/>
    <property type="match status" value="1"/>
</dbReference>
<dbReference type="GeneID" id="108672448"/>
<evidence type="ECO:0000256" key="6">
    <source>
        <dbReference type="ARBA" id="ARBA00023136"/>
    </source>
</evidence>
<keyword evidence="10" id="KW-1185">Reference proteome</keyword>
<accession>A0A8B7NPJ8</accession>
<dbReference type="PANTHER" id="PTHR21624:SF1">
    <property type="entry name" value="ALKYLGLYCEROL MONOOXYGENASE"/>
    <property type="match status" value="1"/>
</dbReference>
<proteinExistence type="predicted"/>
<evidence type="ECO:0000256" key="2">
    <source>
        <dbReference type="ARBA" id="ARBA00022692"/>
    </source>
</evidence>
<reference evidence="11" key="1">
    <citation type="submission" date="2025-08" db="UniProtKB">
        <authorList>
            <consortium name="RefSeq"/>
        </authorList>
    </citation>
    <scope>IDENTIFICATION</scope>
    <source>
        <tissue evidence="11">Whole organism</tissue>
    </source>
</reference>
<feature type="domain" description="Fatty acid hydroxylase" evidence="9">
    <location>
        <begin position="145"/>
        <end position="276"/>
    </location>
</feature>
<name>A0A8B7NPJ8_HYAAZ</name>
<organism evidence="10 11">
    <name type="scientific">Hyalella azteca</name>
    <name type="common">Amphipod</name>
    <dbReference type="NCBI Taxonomy" id="294128"/>
    <lineage>
        <taxon>Eukaryota</taxon>
        <taxon>Metazoa</taxon>
        <taxon>Ecdysozoa</taxon>
        <taxon>Arthropoda</taxon>
        <taxon>Crustacea</taxon>
        <taxon>Multicrustacea</taxon>
        <taxon>Malacostraca</taxon>
        <taxon>Eumalacostraca</taxon>
        <taxon>Peracarida</taxon>
        <taxon>Amphipoda</taxon>
        <taxon>Senticaudata</taxon>
        <taxon>Talitrida</taxon>
        <taxon>Talitroidea</taxon>
        <taxon>Hyalellidae</taxon>
        <taxon>Hyalella</taxon>
    </lineage>
</organism>
<dbReference type="OrthoDB" id="6354873at2759"/>
<dbReference type="RefSeq" id="XP_018015600.1">
    <property type="nucleotide sequence ID" value="XM_018160111.2"/>
</dbReference>
<keyword evidence="3 8" id="KW-1133">Transmembrane helix</keyword>
<evidence type="ECO:0000256" key="8">
    <source>
        <dbReference type="SAM" id="Phobius"/>
    </source>
</evidence>
<dbReference type="GO" id="GO:0006643">
    <property type="term" value="P:membrane lipid metabolic process"/>
    <property type="evidence" value="ECO:0007669"/>
    <property type="project" value="TreeGrafter"/>
</dbReference>
<evidence type="ECO:0000256" key="3">
    <source>
        <dbReference type="ARBA" id="ARBA00022989"/>
    </source>
</evidence>
<feature type="transmembrane region" description="Helical" evidence="8">
    <location>
        <begin position="141"/>
        <end position="158"/>
    </location>
</feature>
<dbReference type="InterPro" id="IPR051689">
    <property type="entry name" value="Sterol_desaturase/TMEM195"/>
</dbReference>
<dbReference type="GO" id="GO:0050479">
    <property type="term" value="F:glyceryl-ether monooxygenase activity"/>
    <property type="evidence" value="ECO:0007669"/>
    <property type="project" value="TreeGrafter"/>
</dbReference>
<dbReference type="Pfam" id="PF04116">
    <property type="entry name" value="FA_hydroxylase"/>
    <property type="match status" value="1"/>
</dbReference>
<keyword evidence="5" id="KW-0443">Lipid metabolism</keyword>
<feature type="region of interest" description="Disordered" evidence="7">
    <location>
        <begin position="337"/>
        <end position="356"/>
    </location>
</feature>
<dbReference type="AlphaFoldDB" id="A0A8B7NPJ8"/>
<evidence type="ECO:0000256" key="4">
    <source>
        <dbReference type="ARBA" id="ARBA00023002"/>
    </source>
</evidence>
<dbReference type="GO" id="GO:0008610">
    <property type="term" value="P:lipid biosynthetic process"/>
    <property type="evidence" value="ECO:0007669"/>
    <property type="project" value="InterPro"/>
</dbReference>
<dbReference type="OMA" id="IFQYWLH"/>
<keyword evidence="2 8" id="KW-0812">Transmembrane</keyword>
<evidence type="ECO:0000313" key="10">
    <source>
        <dbReference type="Proteomes" id="UP000694843"/>
    </source>
</evidence>